<dbReference type="PANTHER" id="PTHR43584:SF8">
    <property type="entry name" value="N-ACETYLMURAMATE ALPHA-1-PHOSPHATE URIDYLYLTRANSFERASE"/>
    <property type="match status" value="1"/>
</dbReference>
<proteinExistence type="predicted"/>
<reference evidence="6" key="1">
    <citation type="submission" date="2016-10" db="EMBL/GenBank/DDBJ databases">
        <authorList>
            <person name="Varghese N."/>
            <person name="Submissions S."/>
        </authorList>
    </citation>
    <scope>NUCLEOTIDE SEQUENCE [LARGE SCALE GENOMIC DNA]</scope>
    <source>
        <strain evidence="6">CGMCC 1.10789</strain>
    </source>
</reference>
<gene>
    <name evidence="5" type="ORF">SAMN05216257_101230</name>
</gene>
<keyword evidence="3" id="KW-0460">Magnesium</keyword>
<protein>
    <submittedName>
        <fullName evidence="5">MurNAc alpha-1-phosphate uridylyltransferase</fullName>
    </submittedName>
</protein>
<dbReference type="Pfam" id="PF12804">
    <property type="entry name" value="NTP_transf_3"/>
    <property type="match status" value="1"/>
</dbReference>
<evidence type="ECO:0000256" key="3">
    <source>
        <dbReference type="ARBA" id="ARBA00022842"/>
    </source>
</evidence>
<dbReference type="STRING" id="990712.SAMN05216257_101230"/>
<dbReference type="InterPro" id="IPR029044">
    <property type="entry name" value="Nucleotide-diphossugar_trans"/>
</dbReference>
<dbReference type="Gene3D" id="3.90.550.10">
    <property type="entry name" value="Spore Coat Polysaccharide Biosynthesis Protein SpsA, Chain A"/>
    <property type="match status" value="1"/>
</dbReference>
<sequence length="222" mass="22990">MLFAAGLGTRMAPLTRRRPKPLVEVAGKPLIDHALDQAAGLGLAPILANTHYLAPMLEAHLAPRGVITLREAELLDTGGGLKNALPQLPGEAVFTLNTDAVWTGPSPLATLAAHWDSGRMDALLILVPRDRALGHAGAGDFALEGEGRLARGGGFVYGGAQIIARAAVEAVEGRVFSLNRVWDALAAKGRLCGVIHPGGWCDVGRPQSIALAEALLAEGGNG</sequence>
<dbReference type="Proteomes" id="UP000199328">
    <property type="component" value="Unassembled WGS sequence"/>
</dbReference>
<evidence type="ECO:0000256" key="2">
    <source>
        <dbReference type="ARBA" id="ARBA00022695"/>
    </source>
</evidence>
<dbReference type="CDD" id="cd06422">
    <property type="entry name" value="NTP_transferase_like_1"/>
    <property type="match status" value="1"/>
</dbReference>
<dbReference type="GO" id="GO:0016779">
    <property type="term" value="F:nucleotidyltransferase activity"/>
    <property type="evidence" value="ECO:0007669"/>
    <property type="project" value="UniProtKB-KW"/>
</dbReference>
<dbReference type="SUPFAM" id="SSF53448">
    <property type="entry name" value="Nucleotide-diphospho-sugar transferases"/>
    <property type="match status" value="1"/>
</dbReference>
<evidence type="ECO:0000259" key="4">
    <source>
        <dbReference type="Pfam" id="PF12804"/>
    </source>
</evidence>
<dbReference type="PANTHER" id="PTHR43584">
    <property type="entry name" value="NUCLEOTIDYL TRANSFERASE"/>
    <property type="match status" value="1"/>
</dbReference>
<evidence type="ECO:0000256" key="1">
    <source>
        <dbReference type="ARBA" id="ARBA00022679"/>
    </source>
</evidence>
<dbReference type="InterPro" id="IPR050065">
    <property type="entry name" value="GlmU-like"/>
</dbReference>
<organism evidence="5 6">
    <name type="scientific">Meinhardsimonia xiamenensis</name>
    <dbReference type="NCBI Taxonomy" id="990712"/>
    <lineage>
        <taxon>Bacteria</taxon>
        <taxon>Pseudomonadati</taxon>
        <taxon>Pseudomonadota</taxon>
        <taxon>Alphaproteobacteria</taxon>
        <taxon>Rhodobacterales</taxon>
        <taxon>Paracoccaceae</taxon>
        <taxon>Meinhardsimonia</taxon>
    </lineage>
</organism>
<keyword evidence="2 5" id="KW-0548">Nucleotidyltransferase</keyword>
<evidence type="ECO:0000313" key="5">
    <source>
        <dbReference type="EMBL" id="SDJ99243.1"/>
    </source>
</evidence>
<dbReference type="InterPro" id="IPR025877">
    <property type="entry name" value="MobA-like_NTP_Trfase"/>
</dbReference>
<dbReference type="AlphaFoldDB" id="A0A1G8Y986"/>
<feature type="domain" description="MobA-like NTP transferase" evidence="4">
    <location>
        <begin position="3"/>
        <end position="123"/>
    </location>
</feature>
<accession>A0A1G8Y986</accession>
<dbReference type="EMBL" id="FNFV01000001">
    <property type="protein sequence ID" value="SDJ99243.1"/>
    <property type="molecule type" value="Genomic_DNA"/>
</dbReference>
<evidence type="ECO:0000313" key="6">
    <source>
        <dbReference type="Proteomes" id="UP000199328"/>
    </source>
</evidence>
<name>A0A1G8Y986_9RHOB</name>
<keyword evidence="6" id="KW-1185">Reference proteome</keyword>
<keyword evidence="1 5" id="KW-0808">Transferase</keyword>